<evidence type="ECO:0000256" key="1">
    <source>
        <dbReference type="ARBA" id="ARBA00004651"/>
    </source>
</evidence>
<evidence type="ECO:0000313" key="7">
    <source>
        <dbReference type="EMBL" id="OXM54937.1"/>
    </source>
</evidence>
<feature type="domain" description="Major facilitator superfamily (MFS) profile" evidence="6">
    <location>
        <begin position="20"/>
        <end position="501"/>
    </location>
</feature>
<name>A0A229S7M6_AMYAL</name>
<dbReference type="Pfam" id="PF07690">
    <property type="entry name" value="MFS_1"/>
    <property type="match status" value="1"/>
</dbReference>
<feature type="transmembrane region" description="Helical" evidence="5">
    <location>
        <begin position="276"/>
        <end position="299"/>
    </location>
</feature>
<organism evidence="7 8">
    <name type="scientific">Amycolatopsis alba DSM 44262</name>
    <dbReference type="NCBI Taxonomy" id="1125972"/>
    <lineage>
        <taxon>Bacteria</taxon>
        <taxon>Bacillati</taxon>
        <taxon>Actinomycetota</taxon>
        <taxon>Actinomycetes</taxon>
        <taxon>Pseudonocardiales</taxon>
        <taxon>Pseudonocardiaceae</taxon>
        <taxon>Amycolatopsis</taxon>
    </lineage>
</organism>
<dbReference type="CDD" id="cd17321">
    <property type="entry name" value="MFS_MMR_MDR_like"/>
    <property type="match status" value="1"/>
</dbReference>
<feature type="transmembrane region" description="Helical" evidence="5">
    <location>
        <begin position="364"/>
        <end position="383"/>
    </location>
</feature>
<feature type="transmembrane region" description="Helical" evidence="5">
    <location>
        <begin position="208"/>
        <end position="228"/>
    </location>
</feature>
<keyword evidence="3 5" id="KW-1133">Transmembrane helix</keyword>
<gene>
    <name evidence="7" type="ORF">CFP75_02010</name>
</gene>
<keyword evidence="8" id="KW-1185">Reference proteome</keyword>
<feature type="transmembrane region" description="Helical" evidence="5">
    <location>
        <begin position="234"/>
        <end position="255"/>
    </location>
</feature>
<dbReference type="EMBL" id="NMQU01000008">
    <property type="protein sequence ID" value="OXM54937.1"/>
    <property type="molecule type" value="Genomic_DNA"/>
</dbReference>
<feature type="transmembrane region" description="Helical" evidence="5">
    <location>
        <begin position="147"/>
        <end position="171"/>
    </location>
</feature>
<dbReference type="GO" id="GO:0005886">
    <property type="term" value="C:plasma membrane"/>
    <property type="evidence" value="ECO:0007669"/>
    <property type="project" value="UniProtKB-SubCell"/>
</dbReference>
<dbReference type="PANTHER" id="PTHR42718:SF42">
    <property type="entry name" value="EXPORT PROTEIN"/>
    <property type="match status" value="1"/>
</dbReference>
<feature type="transmembrane region" description="Helical" evidence="5">
    <location>
        <begin position="89"/>
        <end position="108"/>
    </location>
</feature>
<evidence type="ECO:0000313" key="8">
    <source>
        <dbReference type="Proteomes" id="UP000215563"/>
    </source>
</evidence>
<comment type="caution">
    <text evidence="7">The sequence shown here is derived from an EMBL/GenBank/DDBJ whole genome shotgun (WGS) entry which is preliminary data.</text>
</comment>
<dbReference type="InterPro" id="IPR011701">
    <property type="entry name" value="MFS"/>
</dbReference>
<reference evidence="7 8" key="1">
    <citation type="submission" date="2017-07" db="EMBL/GenBank/DDBJ databases">
        <title>Amycolatopsis alba DSM 44262 Genome sequencing and assembly.</title>
        <authorList>
            <person name="Kaur N."/>
            <person name="Mayilraj S."/>
        </authorList>
    </citation>
    <scope>NUCLEOTIDE SEQUENCE [LARGE SCALE GENOMIC DNA]</scope>
    <source>
        <strain evidence="7 8">DSM 44262</strain>
    </source>
</reference>
<feature type="transmembrane region" description="Helical" evidence="5">
    <location>
        <begin position="114"/>
        <end position="135"/>
    </location>
</feature>
<dbReference type="GO" id="GO:0022857">
    <property type="term" value="F:transmembrane transporter activity"/>
    <property type="evidence" value="ECO:0007669"/>
    <property type="project" value="InterPro"/>
</dbReference>
<dbReference type="InterPro" id="IPR020846">
    <property type="entry name" value="MFS_dom"/>
</dbReference>
<dbReference type="Gene3D" id="1.20.1250.20">
    <property type="entry name" value="MFS general substrate transporter like domains"/>
    <property type="match status" value="1"/>
</dbReference>
<keyword evidence="4 5" id="KW-0472">Membrane</keyword>
<evidence type="ECO:0000256" key="5">
    <source>
        <dbReference type="SAM" id="Phobius"/>
    </source>
</evidence>
<dbReference type="Gene3D" id="1.20.1720.10">
    <property type="entry name" value="Multidrug resistance protein D"/>
    <property type="match status" value="1"/>
</dbReference>
<dbReference type="OrthoDB" id="9781469at2"/>
<feature type="transmembrane region" description="Helical" evidence="5">
    <location>
        <begin position="19"/>
        <end position="39"/>
    </location>
</feature>
<evidence type="ECO:0000259" key="6">
    <source>
        <dbReference type="PROSITE" id="PS50850"/>
    </source>
</evidence>
<dbReference type="PROSITE" id="PS50850">
    <property type="entry name" value="MFS"/>
    <property type="match status" value="1"/>
</dbReference>
<comment type="subcellular location">
    <subcellularLocation>
        <location evidence="1">Cell membrane</location>
        <topology evidence="1">Multi-pass membrane protein</topology>
    </subcellularLocation>
</comment>
<proteinExistence type="predicted"/>
<protein>
    <submittedName>
        <fullName evidence="7">MFS transporter</fullName>
    </submittedName>
</protein>
<dbReference type="SUPFAM" id="SSF103473">
    <property type="entry name" value="MFS general substrate transporter"/>
    <property type="match status" value="1"/>
</dbReference>
<accession>A0A229S7M6</accession>
<evidence type="ECO:0000256" key="3">
    <source>
        <dbReference type="ARBA" id="ARBA00022989"/>
    </source>
</evidence>
<feature type="transmembrane region" description="Helical" evidence="5">
    <location>
        <begin position="177"/>
        <end position="196"/>
    </location>
</feature>
<keyword evidence="2 5" id="KW-0812">Transmembrane</keyword>
<dbReference type="PANTHER" id="PTHR42718">
    <property type="entry name" value="MAJOR FACILITATOR SUPERFAMILY MULTIDRUG TRANSPORTER MFSC"/>
    <property type="match status" value="1"/>
</dbReference>
<feature type="transmembrane region" description="Helical" evidence="5">
    <location>
        <begin position="59"/>
        <end position="77"/>
    </location>
</feature>
<dbReference type="Proteomes" id="UP000215563">
    <property type="component" value="Unassembled WGS sequence"/>
</dbReference>
<feature type="transmembrane region" description="Helical" evidence="5">
    <location>
        <begin position="340"/>
        <end position="358"/>
    </location>
</feature>
<dbReference type="AlphaFoldDB" id="A0A229S7M6"/>
<evidence type="ECO:0000256" key="4">
    <source>
        <dbReference type="ARBA" id="ARBA00023136"/>
    </source>
</evidence>
<evidence type="ECO:0000256" key="2">
    <source>
        <dbReference type="ARBA" id="ARBA00022692"/>
    </source>
</evidence>
<dbReference type="RefSeq" id="WP_020630108.1">
    <property type="nucleotide sequence ID" value="NZ_KB913032.1"/>
</dbReference>
<sequence>MTGAFALSGGEVTRRTRRLMLAVALVSQTLVLLDNTIVNVAVEVLADPVRGLGAGTGELAWAVSAYPLVFAAVTLAGGALTDRFGVSRVLLPGLGLLGAASAAAAISPDGVALIAARAVMGAGGGLIAPATLTLVTAGLRPDRRARAVALWSSAAGVAVAVGPVLGGLLLARFAWQAVFLVNIPIVSGLLLAGAFLPRLPAPGRLRPLDLRGAALAGLGLAVLVGGIVQCGREASAPALLVVAAGMALLALFAWYQSRARNPAFDVRLLLNRGFGRGVLGLLLSFAGLAGQLFYCAFFLQGVRHLTPDQAGFVMFSAAAGIVIGNRVCSGAAERFGARTTVLTGLVTASLTYASYLLFDERTLIAWIIVMLFIQGFGAGLAFAPLTSRLVGGLPDDRVGAGAALVTVTRPLGSTIGVAVLGSVLTLAYGNTIRPALNGLPGPAAERARDSAESARAVAADLGRPELAAAADAAYVHAMHVTAGWATVLSLAGCAVVAPGLRRIGEQWS</sequence>
<dbReference type="InterPro" id="IPR036259">
    <property type="entry name" value="MFS_trans_sf"/>
</dbReference>
<feature type="transmembrane region" description="Helical" evidence="5">
    <location>
        <begin position="311"/>
        <end position="328"/>
    </location>
</feature>